<evidence type="ECO:0000256" key="1">
    <source>
        <dbReference type="ARBA" id="ARBA00005253"/>
    </source>
</evidence>
<dbReference type="InterPro" id="IPR050230">
    <property type="entry name" value="CALM/Myosin/TropC-like"/>
</dbReference>
<name>A0A6V1UBA4_HETAK</name>
<feature type="domain" description="EF-hand" evidence="4">
    <location>
        <begin position="7"/>
        <end position="42"/>
    </location>
</feature>
<proteinExistence type="inferred from homology"/>
<organism evidence="5">
    <name type="scientific">Heterosigma akashiwo</name>
    <name type="common">Chromophytic alga</name>
    <name type="synonym">Heterosigma carterae</name>
    <dbReference type="NCBI Taxonomy" id="2829"/>
    <lineage>
        <taxon>Eukaryota</taxon>
        <taxon>Sar</taxon>
        <taxon>Stramenopiles</taxon>
        <taxon>Ochrophyta</taxon>
        <taxon>Raphidophyceae</taxon>
        <taxon>Chattonellales</taxon>
        <taxon>Chattonellaceae</taxon>
        <taxon>Heterosigma</taxon>
    </lineage>
</organism>
<dbReference type="SUPFAM" id="SSF47473">
    <property type="entry name" value="EF-hand"/>
    <property type="match status" value="1"/>
</dbReference>
<dbReference type="EMBL" id="HBIU01044795">
    <property type="protein sequence ID" value="CAE0641323.1"/>
    <property type="molecule type" value="Transcribed_RNA"/>
</dbReference>
<dbReference type="PROSITE" id="PS50222">
    <property type="entry name" value="EF_HAND_2"/>
    <property type="match status" value="1"/>
</dbReference>
<dbReference type="InterPro" id="IPR011992">
    <property type="entry name" value="EF-hand-dom_pair"/>
</dbReference>
<keyword evidence="3" id="KW-0677">Repeat</keyword>
<dbReference type="PANTHER" id="PTHR23048">
    <property type="entry name" value="MYOSIN LIGHT CHAIN 1, 3"/>
    <property type="match status" value="1"/>
</dbReference>
<dbReference type="InterPro" id="IPR002048">
    <property type="entry name" value="EF_hand_dom"/>
</dbReference>
<dbReference type="AlphaFoldDB" id="A0A6V1UBA4"/>
<protein>
    <recommendedName>
        <fullName evidence="2">Calmodulin</fullName>
    </recommendedName>
</protein>
<dbReference type="Gene3D" id="1.10.238.10">
    <property type="entry name" value="EF-hand"/>
    <property type="match status" value="1"/>
</dbReference>
<dbReference type="PANTHER" id="PTHR23048:SF0">
    <property type="entry name" value="CALMODULIN LIKE 3"/>
    <property type="match status" value="1"/>
</dbReference>
<reference evidence="5" key="1">
    <citation type="submission" date="2021-01" db="EMBL/GenBank/DDBJ databases">
        <authorList>
            <person name="Corre E."/>
            <person name="Pelletier E."/>
            <person name="Niang G."/>
            <person name="Scheremetjew M."/>
            <person name="Finn R."/>
            <person name="Kale V."/>
            <person name="Holt S."/>
            <person name="Cochrane G."/>
            <person name="Meng A."/>
            <person name="Brown T."/>
            <person name="Cohen L."/>
        </authorList>
    </citation>
    <scope>NUCLEOTIDE SEQUENCE</scope>
    <source>
        <strain evidence="5">CCMP3107</strain>
    </source>
</reference>
<evidence type="ECO:0000256" key="2">
    <source>
        <dbReference type="ARBA" id="ARBA00020786"/>
    </source>
</evidence>
<comment type="similarity">
    <text evidence="1">Belongs to the centrin family.</text>
</comment>
<evidence type="ECO:0000313" key="5">
    <source>
        <dbReference type="EMBL" id="CAE0641323.1"/>
    </source>
</evidence>
<accession>A0A6V1UBA4</accession>
<dbReference type="GO" id="GO:0005509">
    <property type="term" value="F:calcium ion binding"/>
    <property type="evidence" value="ECO:0007669"/>
    <property type="project" value="InterPro"/>
</dbReference>
<evidence type="ECO:0000256" key="3">
    <source>
        <dbReference type="ARBA" id="ARBA00022737"/>
    </source>
</evidence>
<evidence type="ECO:0000259" key="4">
    <source>
        <dbReference type="PROSITE" id="PS50222"/>
    </source>
</evidence>
<dbReference type="FunFam" id="1.10.238.10:FF:000178">
    <property type="entry name" value="Calmodulin-2 A"/>
    <property type="match status" value="1"/>
</dbReference>
<dbReference type="GO" id="GO:0016460">
    <property type="term" value="C:myosin II complex"/>
    <property type="evidence" value="ECO:0007669"/>
    <property type="project" value="TreeGrafter"/>
</dbReference>
<sequence>MAGLKEDEILELKVAFNLFDKKKTQKIKTTDLLPVLLSVGQRPTHEELEDLAENMTKHEDKKRNKKHIEWPYFIAEIAKHMKGIDNNNLRAAFEGMAGQSKDEEGEPCITAQELSEVLGKDKEEGNYTALYQSIILEADSDIPDPQGEGGAVPSWGFDEFKYIMTEFG</sequence>
<gene>
    <name evidence="5" type="ORF">HAKA00212_LOCUS20151</name>
</gene>